<dbReference type="EMBL" id="CAJZBQ010000002">
    <property type="protein sequence ID" value="CAG9310392.1"/>
    <property type="molecule type" value="Genomic_DNA"/>
</dbReference>
<proteinExistence type="predicted"/>
<gene>
    <name evidence="2" type="ORF">BSTOLATCC_MIC1242</name>
</gene>
<keyword evidence="1" id="KW-0175">Coiled coil</keyword>
<name>A0AAU9IA21_9CILI</name>
<dbReference type="Proteomes" id="UP001162131">
    <property type="component" value="Unassembled WGS sequence"/>
</dbReference>
<evidence type="ECO:0000256" key="1">
    <source>
        <dbReference type="SAM" id="Coils"/>
    </source>
</evidence>
<sequence>MSFPFTFPSRNLNTSPSCKQLQSTSYSIYNLTEITPHHLQEYNSSPSDSPHKSNTFIPLYFSDSKKVIRSKSSIDWGEEVSHHLNPHHRKISSIISNCNIIQDDLVGTWKNASTAARSTRSSLINLNQEASNKNFKLLQNNYVYNEGKNKIKEKLSSINKRPDLVHKYDKVGSILKSPKKSEKINIPKVPEFKNSEHVFITPKDFYDLETARLLALNKRNFGNHFNDPIVAIPEKTQRKTNRMLNLHEINPEKTILTDIEKYRNSSVTVSPSPLPSYDKEVELKLDHEEVQQRLQSMNPLNRFIFTELKKMQPKNSNDINIRNRQLLEARISKDNNLLEKLSEEKRNKDAKPHLDTHAKQNIRQVKYKKKRQMSSDEVQIFEAIKIESDNIPLQRKLVRLVTDRQHHAFINKEI</sequence>
<keyword evidence="3" id="KW-1185">Reference proteome</keyword>
<evidence type="ECO:0000313" key="2">
    <source>
        <dbReference type="EMBL" id="CAG9310392.1"/>
    </source>
</evidence>
<accession>A0AAU9IA21</accession>
<organism evidence="2 3">
    <name type="scientific">Blepharisma stoltei</name>
    <dbReference type="NCBI Taxonomy" id="1481888"/>
    <lineage>
        <taxon>Eukaryota</taxon>
        <taxon>Sar</taxon>
        <taxon>Alveolata</taxon>
        <taxon>Ciliophora</taxon>
        <taxon>Postciliodesmatophora</taxon>
        <taxon>Heterotrichea</taxon>
        <taxon>Heterotrichida</taxon>
        <taxon>Blepharismidae</taxon>
        <taxon>Blepharisma</taxon>
    </lineage>
</organism>
<evidence type="ECO:0000313" key="3">
    <source>
        <dbReference type="Proteomes" id="UP001162131"/>
    </source>
</evidence>
<dbReference type="AlphaFoldDB" id="A0AAU9IA21"/>
<feature type="coiled-coil region" evidence="1">
    <location>
        <begin position="324"/>
        <end position="351"/>
    </location>
</feature>
<comment type="caution">
    <text evidence="2">The sequence shown here is derived from an EMBL/GenBank/DDBJ whole genome shotgun (WGS) entry which is preliminary data.</text>
</comment>
<protein>
    <submittedName>
        <fullName evidence="2">Uncharacterized protein</fullName>
    </submittedName>
</protein>
<reference evidence="2" key="1">
    <citation type="submission" date="2021-09" db="EMBL/GenBank/DDBJ databases">
        <authorList>
            <consortium name="AG Swart"/>
            <person name="Singh M."/>
            <person name="Singh A."/>
            <person name="Seah K."/>
            <person name="Emmerich C."/>
        </authorList>
    </citation>
    <scope>NUCLEOTIDE SEQUENCE</scope>
    <source>
        <strain evidence="2">ATCC30299</strain>
    </source>
</reference>